<proteinExistence type="predicted"/>
<evidence type="ECO:0008006" key="4">
    <source>
        <dbReference type="Google" id="ProtNLM"/>
    </source>
</evidence>
<accession>A0ABT7QQM1</accession>
<keyword evidence="1" id="KW-0732">Signal</keyword>
<evidence type="ECO:0000256" key="1">
    <source>
        <dbReference type="SAM" id="SignalP"/>
    </source>
</evidence>
<sequence length="137" mass="15762">MKKLLVLTTIASFLLGTNGFAASQMTVKEDKMINAIQTAAMNDEWTQYTPAMQNASQTLYFKKKIKNKDYFTYRYQNRHQNKQMTVYVKVAYTNDNVNVEFVDKIQMNPGRLGTDNKVHNVLHELTDAIENQLSTDA</sequence>
<evidence type="ECO:0000313" key="3">
    <source>
        <dbReference type="Proteomes" id="UP001169066"/>
    </source>
</evidence>
<evidence type="ECO:0000313" key="2">
    <source>
        <dbReference type="EMBL" id="MDM5263397.1"/>
    </source>
</evidence>
<comment type="caution">
    <text evidence="2">The sequence shown here is derived from an EMBL/GenBank/DDBJ whole genome shotgun (WGS) entry which is preliminary data.</text>
</comment>
<keyword evidence="3" id="KW-1185">Reference proteome</keyword>
<gene>
    <name evidence="2" type="ORF">PF327_04230</name>
</gene>
<name>A0ABT7QQM1_9BACT</name>
<dbReference type="RefSeq" id="WP_008242774.1">
    <property type="nucleotide sequence ID" value="NZ_JAQIBC010000002.1"/>
</dbReference>
<dbReference type="EMBL" id="JAQIBC010000002">
    <property type="protein sequence ID" value="MDM5263397.1"/>
    <property type="molecule type" value="Genomic_DNA"/>
</dbReference>
<protein>
    <recommendedName>
        <fullName evidence="4">DUF3888 domain-containing protein</fullName>
    </recommendedName>
</protein>
<dbReference type="Proteomes" id="UP001169066">
    <property type="component" value="Unassembled WGS sequence"/>
</dbReference>
<feature type="chain" id="PRO_5046038207" description="DUF3888 domain-containing protein" evidence="1">
    <location>
        <begin position="22"/>
        <end position="137"/>
    </location>
</feature>
<reference evidence="2" key="1">
    <citation type="submission" date="2023-01" db="EMBL/GenBank/DDBJ databases">
        <title>Sulfurovum sp. XTW-4 genome assembly.</title>
        <authorList>
            <person name="Wang J."/>
        </authorList>
    </citation>
    <scope>NUCLEOTIDE SEQUENCE</scope>
    <source>
        <strain evidence="2">XTW-4</strain>
    </source>
</reference>
<organism evidence="2 3">
    <name type="scientific">Sulfurovum xiamenensis</name>
    <dbReference type="NCBI Taxonomy" id="3019066"/>
    <lineage>
        <taxon>Bacteria</taxon>
        <taxon>Pseudomonadati</taxon>
        <taxon>Campylobacterota</taxon>
        <taxon>Epsilonproteobacteria</taxon>
        <taxon>Campylobacterales</taxon>
        <taxon>Sulfurovaceae</taxon>
        <taxon>Sulfurovum</taxon>
    </lineage>
</organism>
<feature type="signal peptide" evidence="1">
    <location>
        <begin position="1"/>
        <end position="21"/>
    </location>
</feature>